<dbReference type="EnsemblMetazoa" id="CLYHEMT016559.1">
    <property type="protein sequence ID" value="CLYHEMP016559.1"/>
    <property type="gene ID" value="CLYHEMG016559"/>
</dbReference>
<proteinExistence type="inferred from homology"/>
<comment type="catalytic activity">
    <reaction evidence="15">
        <text>L-threonyl-[protein] + GDP-beta-L-fucose = 3-O-(alpha-L-fucosyl)-L-threonyl-[protein] + GDP + H(+)</text>
        <dbReference type="Rhea" id="RHEA:70491"/>
        <dbReference type="Rhea" id="RHEA-COMP:11060"/>
        <dbReference type="Rhea" id="RHEA-COMP:17915"/>
        <dbReference type="ChEBI" id="CHEBI:15378"/>
        <dbReference type="ChEBI" id="CHEBI:30013"/>
        <dbReference type="ChEBI" id="CHEBI:57273"/>
        <dbReference type="ChEBI" id="CHEBI:58189"/>
        <dbReference type="ChEBI" id="CHEBI:189631"/>
        <dbReference type="EC" id="2.4.1.221"/>
    </reaction>
    <physiologicalReaction direction="left-to-right" evidence="15">
        <dbReference type="Rhea" id="RHEA:70492"/>
    </physiologicalReaction>
</comment>
<dbReference type="GO" id="GO:0005783">
    <property type="term" value="C:endoplasmic reticulum"/>
    <property type="evidence" value="ECO:0007669"/>
    <property type="project" value="UniProtKB-SubCell"/>
</dbReference>
<dbReference type="GeneID" id="136815066"/>
<dbReference type="GO" id="GO:0006004">
    <property type="term" value="P:fucose metabolic process"/>
    <property type="evidence" value="ECO:0007669"/>
    <property type="project" value="UniProtKB-KW"/>
</dbReference>
<comment type="pathway">
    <text evidence="2">Protein modification; protein glycosylation.</text>
</comment>
<evidence type="ECO:0000256" key="14">
    <source>
        <dbReference type="ARBA" id="ARBA00033080"/>
    </source>
</evidence>
<keyword evidence="8" id="KW-0256">Endoplasmic reticulum</keyword>
<dbReference type="Pfam" id="PF10250">
    <property type="entry name" value="O-FucT"/>
    <property type="match status" value="1"/>
</dbReference>
<protein>
    <recommendedName>
        <fullName evidence="5">GDP-fucose protein O-fucosyltransferase 1</fullName>
        <ecNumber evidence="4">2.4.1.221</ecNumber>
    </recommendedName>
    <alternativeName>
        <fullName evidence="14">Peptide-O-fucosyltransferase 1</fullName>
    </alternativeName>
</protein>
<dbReference type="OrthoDB" id="10050276at2759"/>
<name>A0A7M5X231_9CNID</name>
<dbReference type="Gene3D" id="3.40.50.11340">
    <property type="match status" value="1"/>
</dbReference>
<evidence type="ECO:0000256" key="8">
    <source>
        <dbReference type="ARBA" id="ARBA00022824"/>
    </source>
</evidence>
<dbReference type="PANTHER" id="PTHR21420">
    <property type="entry name" value="GDP-FUCOSE PROTEIN O-FUCOSYLTRANSFERASE 1"/>
    <property type="match status" value="1"/>
</dbReference>
<evidence type="ECO:0000256" key="2">
    <source>
        <dbReference type="ARBA" id="ARBA00004922"/>
    </source>
</evidence>
<evidence type="ECO:0000313" key="18">
    <source>
        <dbReference type="EnsemblMetazoa" id="CLYHEMP016559.1"/>
    </source>
</evidence>
<dbReference type="RefSeq" id="XP_066927609.1">
    <property type="nucleotide sequence ID" value="XM_067071508.1"/>
</dbReference>
<keyword evidence="10" id="KW-1015">Disulfide bond</keyword>
<accession>A0A7M5X231</accession>
<keyword evidence="7" id="KW-0808">Transferase</keyword>
<dbReference type="CDD" id="cd11302">
    <property type="entry name" value="O-FucT-1"/>
    <property type="match status" value="1"/>
</dbReference>
<reference evidence="18" key="1">
    <citation type="submission" date="2021-01" db="UniProtKB">
        <authorList>
            <consortium name="EnsemblMetazoa"/>
        </authorList>
    </citation>
    <scope>IDENTIFICATION</scope>
</reference>
<evidence type="ECO:0000256" key="4">
    <source>
        <dbReference type="ARBA" id="ARBA00012196"/>
    </source>
</evidence>
<dbReference type="UniPathway" id="UPA00378"/>
<dbReference type="EC" id="2.4.1.221" evidence="4"/>
<keyword evidence="11" id="KW-0325">Glycoprotein</keyword>
<dbReference type="PANTHER" id="PTHR21420:SF10">
    <property type="entry name" value="GDP-FUCOSE PROTEIN O-FUCOSYLTRANSFERASE 1"/>
    <property type="match status" value="1"/>
</dbReference>
<dbReference type="InterPro" id="IPR039922">
    <property type="entry name" value="POFUT1"/>
</dbReference>
<organism evidence="18 19">
    <name type="scientific">Clytia hemisphaerica</name>
    <dbReference type="NCBI Taxonomy" id="252671"/>
    <lineage>
        <taxon>Eukaryota</taxon>
        <taxon>Metazoa</taxon>
        <taxon>Cnidaria</taxon>
        <taxon>Hydrozoa</taxon>
        <taxon>Hydroidolina</taxon>
        <taxon>Leptothecata</taxon>
        <taxon>Obeliida</taxon>
        <taxon>Clytiidae</taxon>
        <taxon>Clytia</taxon>
    </lineage>
</organism>
<evidence type="ECO:0000313" key="19">
    <source>
        <dbReference type="Proteomes" id="UP000594262"/>
    </source>
</evidence>
<comment type="catalytic activity">
    <reaction evidence="16">
        <text>L-seryl-[protein] + GDP-beta-L-fucose = 3-O-(alpha-L-fucosyl)-L-seryl-[protein] + GDP + H(+)</text>
        <dbReference type="Rhea" id="RHEA:63644"/>
        <dbReference type="Rhea" id="RHEA-COMP:9863"/>
        <dbReference type="Rhea" id="RHEA-COMP:17914"/>
        <dbReference type="ChEBI" id="CHEBI:15378"/>
        <dbReference type="ChEBI" id="CHEBI:29999"/>
        <dbReference type="ChEBI" id="CHEBI:57273"/>
        <dbReference type="ChEBI" id="CHEBI:58189"/>
        <dbReference type="ChEBI" id="CHEBI:189632"/>
        <dbReference type="EC" id="2.4.1.221"/>
    </reaction>
    <physiologicalReaction direction="left-to-right" evidence="16">
        <dbReference type="Rhea" id="RHEA:63645"/>
    </physiologicalReaction>
</comment>
<evidence type="ECO:0000256" key="10">
    <source>
        <dbReference type="ARBA" id="ARBA00023157"/>
    </source>
</evidence>
<evidence type="ECO:0000256" key="16">
    <source>
        <dbReference type="ARBA" id="ARBA00048647"/>
    </source>
</evidence>
<keyword evidence="13" id="KW-0119">Carbohydrate metabolism</keyword>
<feature type="signal peptide" evidence="17">
    <location>
        <begin position="1"/>
        <end position="18"/>
    </location>
</feature>
<evidence type="ECO:0000256" key="12">
    <source>
        <dbReference type="ARBA" id="ARBA00023253"/>
    </source>
</evidence>
<feature type="chain" id="PRO_5029657378" description="GDP-fucose protein O-fucosyltransferase 1" evidence="17">
    <location>
        <begin position="19"/>
        <end position="384"/>
    </location>
</feature>
<dbReference type="Gene3D" id="3.40.50.11350">
    <property type="match status" value="1"/>
</dbReference>
<evidence type="ECO:0000256" key="11">
    <source>
        <dbReference type="ARBA" id="ARBA00023180"/>
    </source>
</evidence>
<dbReference type="AlphaFoldDB" id="A0A7M5X231"/>
<sequence>MIMKLFFIFLISIQLSNGLDKNGYVVYCPCMGRFGNQADQLLGSMAFTKALNRTLILPHWVTYPSSMPMSSKQIPFDRWFQIEPIREYQKVITMKKFMKDLAPKVWPAAERKGFCYRPRSESEETCGMKEGNPFGPFWDHFGISFKDSVFHEELLWSTHKYNVEEWHRKFPAGQYPVYAFPGAPGNFPSLPEHHSIQKYLHFSKLINRISDEYIENELEGKPFLAIHLRNGLDMTRVCDEIDNDKYHSLFSSAQCTQLEGNPKLTSAMCNPPKEDIIQKVVHHIKKMKLKALFIATDNDPMIKDFKKAFKAIKFPVSIHRRVHKDVETECDGPLIDIALMSKADMFIGNCVSSFTAFVRRQRFSRGKQMDFFNLKSNKPLHTEL</sequence>
<evidence type="ECO:0000256" key="13">
    <source>
        <dbReference type="ARBA" id="ARBA00023277"/>
    </source>
</evidence>
<comment type="subcellular location">
    <subcellularLocation>
        <location evidence="1">Endoplasmic reticulum</location>
    </subcellularLocation>
</comment>
<evidence type="ECO:0000256" key="17">
    <source>
        <dbReference type="SAM" id="SignalP"/>
    </source>
</evidence>
<evidence type="ECO:0000256" key="3">
    <source>
        <dbReference type="ARBA" id="ARBA00010626"/>
    </source>
</evidence>
<keyword evidence="19" id="KW-1185">Reference proteome</keyword>
<dbReference type="GO" id="GO:0007219">
    <property type="term" value="P:Notch signaling pathway"/>
    <property type="evidence" value="ECO:0007669"/>
    <property type="project" value="UniProtKB-KW"/>
</dbReference>
<keyword evidence="12" id="KW-0294">Fucose metabolism</keyword>
<comment type="similarity">
    <text evidence="3">Belongs to the glycosyltransferase 65 family.</text>
</comment>
<evidence type="ECO:0000256" key="9">
    <source>
        <dbReference type="ARBA" id="ARBA00022976"/>
    </source>
</evidence>
<evidence type="ECO:0000256" key="5">
    <source>
        <dbReference type="ARBA" id="ARBA00021745"/>
    </source>
</evidence>
<dbReference type="GO" id="GO:0046922">
    <property type="term" value="F:peptide-O-fucosyltransferase activity"/>
    <property type="evidence" value="ECO:0007669"/>
    <property type="project" value="UniProtKB-EC"/>
</dbReference>
<dbReference type="InterPro" id="IPR019378">
    <property type="entry name" value="GDP-Fuc_O-FucTrfase"/>
</dbReference>
<keyword evidence="17" id="KW-0732">Signal</keyword>
<keyword evidence="9" id="KW-0914">Notch signaling pathway</keyword>
<evidence type="ECO:0000256" key="7">
    <source>
        <dbReference type="ARBA" id="ARBA00022679"/>
    </source>
</evidence>
<evidence type="ECO:0000256" key="6">
    <source>
        <dbReference type="ARBA" id="ARBA00022676"/>
    </source>
</evidence>
<evidence type="ECO:0000256" key="15">
    <source>
        <dbReference type="ARBA" id="ARBA00047273"/>
    </source>
</evidence>
<dbReference type="Proteomes" id="UP000594262">
    <property type="component" value="Unplaced"/>
</dbReference>
<keyword evidence="6" id="KW-0328">Glycosyltransferase</keyword>
<evidence type="ECO:0000256" key="1">
    <source>
        <dbReference type="ARBA" id="ARBA00004240"/>
    </source>
</evidence>